<accession>A0A2P2L482</accession>
<protein>
    <submittedName>
        <fullName evidence="1">Uncharacterized protein</fullName>
    </submittedName>
</protein>
<sequence>MYLLWLIIDIIQSWGSVNCF</sequence>
<dbReference type="EMBL" id="GGEC01032252">
    <property type="protein sequence ID" value="MBX12736.1"/>
    <property type="molecule type" value="Transcribed_RNA"/>
</dbReference>
<dbReference type="AlphaFoldDB" id="A0A2P2L482"/>
<reference evidence="1" key="1">
    <citation type="submission" date="2018-02" db="EMBL/GenBank/DDBJ databases">
        <title>Rhizophora mucronata_Transcriptome.</title>
        <authorList>
            <person name="Meera S.P."/>
            <person name="Sreeshan A."/>
            <person name="Augustine A."/>
        </authorList>
    </citation>
    <scope>NUCLEOTIDE SEQUENCE</scope>
    <source>
        <tissue evidence="1">Leaf</tissue>
    </source>
</reference>
<evidence type="ECO:0000313" key="1">
    <source>
        <dbReference type="EMBL" id="MBX12736.1"/>
    </source>
</evidence>
<name>A0A2P2L482_RHIMU</name>
<organism evidence="1">
    <name type="scientific">Rhizophora mucronata</name>
    <name type="common">Asiatic mangrove</name>
    <dbReference type="NCBI Taxonomy" id="61149"/>
    <lineage>
        <taxon>Eukaryota</taxon>
        <taxon>Viridiplantae</taxon>
        <taxon>Streptophyta</taxon>
        <taxon>Embryophyta</taxon>
        <taxon>Tracheophyta</taxon>
        <taxon>Spermatophyta</taxon>
        <taxon>Magnoliopsida</taxon>
        <taxon>eudicotyledons</taxon>
        <taxon>Gunneridae</taxon>
        <taxon>Pentapetalae</taxon>
        <taxon>rosids</taxon>
        <taxon>fabids</taxon>
        <taxon>Malpighiales</taxon>
        <taxon>Rhizophoraceae</taxon>
        <taxon>Rhizophora</taxon>
    </lineage>
</organism>
<proteinExistence type="predicted"/>